<gene>
    <name evidence="3" type="primary">20205884</name>
    <name evidence="2" type="ORF">HELRODRAFT_176560</name>
</gene>
<protein>
    <submittedName>
        <fullName evidence="2 3">Uncharacterized protein</fullName>
    </submittedName>
</protein>
<proteinExistence type="predicted"/>
<reference evidence="4" key="1">
    <citation type="submission" date="2012-12" db="EMBL/GenBank/DDBJ databases">
        <authorList>
            <person name="Hellsten U."/>
            <person name="Grimwood J."/>
            <person name="Chapman J.A."/>
            <person name="Shapiro H."/>
            <person name="Aerts A."/>
            <person name="Otillar R.P."/>
            <person name="Terry A.Y."/>
            <person name="Boore J.L."/>
            <person name="Simakov O."/>
            <person name="Marletaz F."/>
            <person name="Cho S.-J."/>
            <person name="Edsinger-Gonzales E."/>
            <person name="Havlak P."/>
            <person name="Kuo D.-H."/>
            <person name="Larsson T."/>
            <person name="Lv J."/>
            <person name="Arendt D."/>
            <person name="Savage R."/>
            <person name="Osoegawa K."/>
            <person name="de Jong P."/>
            <person name="Lindberg D.R."/>
            <person name="Seaver E.C."/>
            <person name="Weisblat D.A."/>
            <person name="Putnam N.H."/>
            <person name="Grigoriev I.V."/>
            <person name="Rokhsar D.S."/>
        </authorList>
    </citation>
    <scope>NUCLEOTIDE SEQUENCE</scope>
</reference>
<dbReference type="EMBL" id="AMQM01005736">
    <property type="status" value="NOT_ANNOTATED_CDS"/>
    <property type="molecule type" value="Genomic_DNA"/>
</dbReference>
<dbReference type="InParanoid" id="T1FAN5"/>
<feature type="region of interest" description="Disordered" evidence="1">
    <location>
        <begin position="1"/>
        <end position="30"/>
    </location>
</feature>
<dbReference type="AlphaFoldDB" id="T1FAN5"/>
<feature type="compositionally biased region" description="Basic and acidic residues" evidence="1">
    <location>
        <begin position="17"/>
        <end position="30"/>
    </location>
</feature>
<reference evidence="2 4" key="2">
    <citation type="journal article" date="2013" name="Nature">
        <title>Insights into bilaterian evolution from three spiralian genomes.</title>
        <authorList>
            <person name="Simakov O."/>
            <person name="Marletaz F."/>
            <person name="Cho S.J."/>
            <person name="Edsinger-Gonzales E."/>
            <person name="Havlak P."/>
            <person name="Hellsten U."/>
            <person name="Kuo D.H."/>
            <person name="Larsson T."/>
            <person name="Lv J."/>
            <person name="Arendt D."/>
            <person name="Savage R."/>
            <person name="Osoegawa K."/>
            <person name="de Jong P."/>
            <person name="Grimwood J."/>
            <person name="Chapman J.A."/>
            <person name="Shapiro H."/>
            <person name="Aerts A."/>
            <person name="Otillar R.P."/>
            <person name="Terry A.Y."/>
            <person name="Boore J.L."/>
            <person name="Grigoriev I.V."/>
            <person name="Lindberg D.R."/>
            <person name="Seaver E.C."/>
            <person name="Weisblat D.A."/>
            <person name="Putnam N.H."/>
            <person name="Rokhsar D.S."/>
        </authorList>
    </citation>
    <scope>NUCLEOTIDE SEQUENCE</scope>
</reference>
<dbReference type="CTD" id="20205884"/>
<dbReference type="EMBL" id="KB097070">
    <property type="protein sequence ID" value="ESN99794.1"/>
    <property type="molecule type" value="Genomic_DNA"/>
</dbReference>
<accession>T1FAN5</accession>
<dbReference type="KEGG" id="hro:HELRODRAFT_176560"/>
<feature type="compositionally biased region" description="Basic and acidic residues" evidence="1">
    <location>
        <begin position="124"/>
        <end position="134"/>
    </location>
</feature>
<dbReference type="EMBL" id="AMQM01005735">
    <property type="status" value="NOT_ANNOTATED_CDS"/>
    <property type="molecule type" value="Genomic_DNA"/>
</dbReference>
<keyword evidence="4" id="KW-1185">Reference proteome</keyword>
<dbReference type="EnsemblMetazoa" id="HelroT176560">
    <property type="protein sequence ID" value="HelroP176560"/>
    <property type="gene ID" value="HelroG176560"/>
</dbReference>
<evidence type="ECO:0000313" key="4">
    <source>
        <dbReference type="Proteomes" id="UP000015101"/>
    </source>
</evidence>
<dbReference type="RefSeq" id="XP_009022150.1">
    <property type="nucleotide sequence ID" value="XM_009023902.1"/>
</dbReference>
<evidence type="ECO:0000313" key="3">
    <source>
        <dbReference type="EnsemblMetazoa" id="HelroP176560"/>
    </source>
</evidence>
<organism evidence="3 4">
    <name type="scientific">Helobdella robusta</name>
    <name type="common">Californian leech</name>
    <dbReference type="NCBI Taxonomy" id="6412"/>
    <lineage>
        <taxon>Eukaryota</taxon>
        <taxon>Metazoa</taxon>
        <taxon>Spiralia</taxon>
        <taxon>Lophotrochozoa</taxon>
        <taxon>Annelida</taxon>
        <taxon>Clitellata</taxon>
        <taxon>Hirudinea</taxon>
        <taxon>Rhynchobdellida</taxon>
        <taxon>Glossiphoniidae</taxon>
        <taxon>Helobdella</taxon>
    </lineage>
</organism>
<dbReference type="GeneID" id="20205884"/>
<reference evidence="3" key="3">
    <citation type="submission" date="2015-06" db="UniProtKB">
        <authorList>
            <consortium name="EnsemblMetazoa"/>
        </authorList>
    </citation>
    <scope>IDENTIFICATION</scope>
</reference>
<evidence type="ECO:0000256" key="1">
    <source>
        <dbReference type="SAM" id="MobiDB-lite"/>
    </source>
</evidence>
<sequence>MVKKSDKPASKSTSRLSNHEELGADNNIKEEPYVCAGNFKQDFEVLCQKFTLIYTPPIKPRKPKISANVDSSPLPAATPNIDERTKSSKGSKKSVSKNELKSESVATVNNDASENDAKCPPSGKDIDSKGQKER</sequence>
<dbReference type="Proteomes" id="UP000015101">
    <property type="component" value="Unassembled WGS sequence"/>
</dbReference>
<name>T1FAN5_HELRO</name>
<dbReference type="EMBL" id="AMQM01005734">
    <property type="status" value="NOT_ANNOTATED_CDS"/>
    <property type="molecule type" value="Genomic_DNA"/>
</dbReference>
<feature type="region of interest" description="Disordered" evidence="1">
    <location>
        <begin position="57"/>
        <end position="134"/>
    </location>
</feature>
<dbReference type="HOGENOM" id="CLU_1898504_0_0_1"/>
<evidence type="ECO:0000313" key="2">
    <source>
        <dbReference type="EMBL" id="ESN99794.1"/>
    </source>
</evidence>